<evidence type="ECO:0000313" key="2">
    <source>
        <dbReference type="Proteomes" id="UP000186922"/>
    </source>
</evidence>
<dbReference type="EMBL" id="BDGG01000003">
    <property type="protein sequence ID" value="GAU96563.1"/>
    <property type="molecule type" value="Genomic_DNA"/>
</dbReference>
<organism evidence="1 2">
    <name type="scientific">Ramazzottius varieornatus</name>
    <name type="common">Water bear</name>
    <name type="synonym">Tardigrade</name>
    <dbReference type="NCBI Taxonomy" id="947166"/>
    <lineage>
        <taxon>Eukaryota</taxon>
        <taxon>Metazoa</taxon>
        <taxon>Ecdysozoa</taxon>
        <taxon>Tardigrada</taxon>
        <taxon>Eutardigrada</taxon>
        <taxon>Parachela</taxon>
        <taxon>Hypsibioidea</taxon>
        <taxon>Ramazzottiidae</taxon>
        <taxon>Ramazzottius</taxon>
    </lineage>
</organism>
<name>A0A1D1VCF2_RAMVA</name>
<evidence type="ECO:0000313" key="1">
    <source>
        <dbReference type="EMBL" id="GAU96563.1"/>
    </source>
</evidence>
<dbReference type="Proteomes" id="UP000186922">
    <property type="component" value="Unassembled WGS sequence"/>
</dbReference>
<accession>A0A1D1VCF2</accession>
<proteinExistence type="predicted"/>
<comment type="caution">
    <text evidence="1">The sequence shown here is derived from an EMBL/GenBank/DDBJ whole genome shotgun (WGS) entry which is preliminary data.</text>
</comment>
<protein>
    <submittedName>
        <fullName evidence="1">Uncharacterized protein</fullName>
    </submittedName>
</protein>
<keyword evidence="2" id="KW-1185">Reference proteome</keyword>
<dbReference type="AlphaFoldDB" id="A0A1D1VCF2"/>
<gene>
    <name evidence="1" type="primary">RvY_07993-1</name>
    <name evidence="1" type="synonym">RvY_07993.1</name>
    <name evidence="1" type="ORF">RvY_07993</name>
</gene>
<sequence length="117" mass="12612">MRSVTSVLNAAVNPGSTARIRGHGPSLNRCQSCRCYVQCKSPGPREKGADLSHVAPKTHVTAAIAFINQDEQLLVSKSCSSLGNLQRKETRSSSSGRRRVCGYLSVPPLRIARNIHG</sequence>
<reference evidence="1 2" key="1">
    <citation type="journal article" date="2016" name="Nat. Commun.">
        <title>Extremotolerant tardigrade genome and improved radiotolerance of human cultured cells by tardigrade-unique protein.</title>
        <authorList>
            <person name="Hashimoto T."/>
            <person name="Horikawa D.D."/>
            <person name="Saito Y."/>
            <person name="Kuwahara H."/>
            <person name="Kozuka-Hata H."/>
            <person name="Shin-I T."/>
            <person name="Minakuchi Y."/>
            <person name="Ohishi K."/>
            <person name="Motoyama A."/>
            <person name="Aizu T."/>
            <person name="Enomoto A."/>
            <person name="Kondo K."/>
            <person name="Tanaka S."/>
            <person name="Hara Y."/>
            <person name="Koshikawa S."/>
            <person name="Sagara H."/>
            <person name="Miura T."/>
            <person name="Yokobori S."/>
            <person name="Miyagawa K."/>
            <person name="Suzuki Y."/>
            <person name="Kubo T."/>
            <person name="Oyama M."/>
            <person name="Kohara Y."/>
            <person name="Fujiyama A."/>
            <person name="Arakawa K."/>
            <person name="Katayama T."/>
            <person name="Toyoda A."/>
            <person name="Kunieda T."/>
        </authorList>
    </citation>
    <scope>NUCLEOTIDE SEQUENCE [LARGE SCALE GENOMIC DNA]</scope>
    <source>
        <strain evidence="1 2">YOKOZUNA-1</strain>
    </source>
</reference>